<protein>
    <submittedName>
        <fullName evidence="2">Uncharacterized protein</fullName>
    </submittedName>
</protein>
<dbReference type="AlphaFoldDB" id="A0AAX6F4G9"/>
<sequence>MAPSWRPSAPVRSAARQPLRRRVWSSGSGCPERYGGGPSARSRPGKRGHSAREERRNLRLRGGDGVSRRSFGRERRRSPDPNWCAGLGSVVRRVGGEAVMK</sequence>
<reference evidence="2" key="1">
    <citation type="journal article" date="2023" name="GigaByte">
        <title>Genome assembly of the bearded iris, Iris pallida Lam.</title>
        <authorList>
            <person name="Bruccoleri R.E."/>
            <person name="Oakeley E.J."/>
            <person name="Faust A.M.E."/>
            <person name="Altorfer M."/>
            <person name="Dessus-Babus S."/>
            <person name="Burckhardt D."/>
            <person name="Oertli M."/>
            <person name="Naumann U."/>
            <person name="Petersen F."/>
            <person name="Wong J."/>
        </authorList>
    </citation>
    <scope>NUCLEOTIDE SEQUENCE</scope>
    <source>
        <strain evidence="2">GSM-AAB239-AS_SAM_17_03QT</strain>
    </source>
</reference>
<organism evidence="2 3">
    <name type="scientific">Iris pallida</name>
    <name type="common">Sweet iris</name>
    <dbReference type="NCBI Taxonomy" id="29817"/>
    <lineage>
        <taxon>Eukaryota</taxon>
        <taxon>Viridiplantae</taxon>
        <taxon>Streptophyta</taxon>
        <taxon>Embryophyta</taxon>
        <taxon>Tracheophyta</taxon>
        <taxon>Spermatophyta</taxon>
        <taxon>Magnoliopsida</taxon>
        <taxon>Liliopsida</taxon>
        <taxon>Asparagales</taxon>
        <taxon>Iridaceae</taxon>
        <taxon>Iridoideae</taxon>
        <taxon>Irideae</taxon>
        <taxon>Iris</taxon>
    </lineage>
</organism>
<proteinExistence type="predicted"/>
<comment type="caution">
    <text evidence="2">The sequence shown here is derived from an EMBL/GenBank/DDBJ whole genome shotgun (WGS) entry which is preliminary data.</text>
</comment>
<evidence type="ECO:0000256" key="1">
    <source>
        <dbReference type="SAM" id="MobiDB-lite"/>
    </source>
</evidence>
<keyword evidence="3" id="KW-1185">Reference proteome</keyword>
<accession>A0AAX6F4G9</accession>
<dbReference type="Proteomes" id="UP001140949">
    <property type="component" value="Unassembled WGS sequence"/>
</dbReference>
<gene>
    <name evidence="2" type="ORF">M6B38_154970</name>
</gene>
<feature type="region of interest" description="Disordered" evidence="1">
    <location>
        <begin position="1"/>
        <end position="86"/>
    </location>
</feature>
<reference evidence="2" key="2">
    <citation type="submission" date="2023-04" db="EMBL/GenBank/DDBJ databases">
        <authorList>
            <person name="Bruccoleri R.E."/>
            <person name="Oakeley E.J."/>
            <person name="Faust A.-M."/>
            <person name="Dessus-Babus S."/>
            <person name="Altorfer M."/>
            <person name="Burckhardt D."/>
            <person name="Oertli M."/>
            <person name="Naumann U."/>
            <person name="Petersen F."/>
            <person name="Wong J."/>
        </authorList>
    </citation>
    <scope>NUCLEOTIDE SEQUENCE</scope>
    <source>
        <strain evidence="2">GSM-AAB239-AS_SAM_17_03QT</strain>
        <tissue evidence="2">Leaf</tissue>
    </source>
</reference>
<evidence type="ECO:0000313" key="3">
    <source>
        <dbReference type="Proteomes" id="UP001140949"/>
    </source>
</evidence>
<evidence type="ECO:0000313" key="2">
    <source>
        <dbReference type="EMBL" id="KAJ6811058.1"/>
    </source>
</evidence>
<name>A0AAX6F4G9_IRIPA</name>
<dbReference type="EMBL" id="JANAVB010031819">
    <property type="protein sequence ID" value="KAJ6811058.1"/>
    <property type="molecule type" value="Genomic_DNA"/>
</dbReference>